<evidence type="ECO:0000313" key="10">
    <source>
        <dbReference type="Proteomes" id="UP000179920"/>
    </source>
</evidence>
<keyword evidence="6" id="KW-0653">Protein transport</keyword>
<dbReference type="PANTHER" id="PTHR12596">
    <property type="entry name" value="EXPORTIN 4,7-RELATED"/>
    <property type="match status" value="1"/>
</dbReference>
<evidence type="ECO:0000256" key="8">
    <source>
        <dbReference type="SAM" id="MobiDB-lite"/>
    </source>
</evidence>
<reference evidence="10" key="1">
    <citation type="submission" date="2016-04" db="EMBL/GenBank/DDBJ databases">
        <authorList>
            <person name="Guldener U."/>
            <person name="Guldener U."/>
        </authorList>
    </citation>
    <scope>NUCLEOTIDE SEQUENCE [LARGE SCALE GENOMIC DNA]</scope>
    <source>
        <strain evidence="10">UB2112</strain>
    </source>
</reference>
<organism evidence="9 10">
    <name type="scientific">Ustilago bromivora</name>
    <dbReference type="NCBI Taxonomy" id="307758"/>
    <lineage>
        <taxon>Eukaryota</taxon>
        <taxon>Fungi</taxon>
        <taxon>Dikarya</taxon>
        <taxon>Basidiomycota</taxon>
        <taxon>Ustilaginomycotina</taxon>
        <taxon>Ustilaginomycetes</taxon>
        <taxon>Ustilaginales</taxon>
        <taxon>Ustilaginaceae</taxon>
        <taxon>Ustilago</taxon>
    </lineage>
</organism>
<evidence type="ECO:0000256" key="4">
    <source>
        <dbReference type="ARBA" id="ARBA00022448"/>
    </source>
</evidence>
<comment type="similarity">
    <text evidence="3">Belongs to the exportin family.</text>
</comment>
<evidence type="ECO:0000256" key="3">
    <source>
        <dbReference type="ARBA" id="ARBA00009466"/>
    </source>
</evidence>
<feature type="region of interest" description="Disordered" evidence="8">
    <location>
        <begin position="223"/>
        <end position="244"/>
    </location>
</feature>
<dbReference type="GO" id="GO:0005049">
    <property type="term" value="F:nuclear export signal receptor activity"/>
    <property type="evidence" value="ECO:0007669"/>
    <property type="project" value="InterPro"/>
</dbReference>
<dbReference type="OrthoDB" id="5548448at2759"/>
<evidence type="ECO:0000256" key="7">
    <source>
        <dbReference type="ARBA" id="ARBA00023242"/>
    </source>
</evidence>
<comment type="subcellular location">
    <subcellularLocation>
        <location evidence="2">Cytoplasm</location>
    </subcellularLocation>
    <subcellularLocation>
        <location evidence="1">Nucleus</location>
    </subcellularLocation>
</comment>
<dbReference type="InterPro" id="IPR044189">
    <property type="entry name" value="XPO4/7-like"/>
</dbReference>
<dbReference type="AlphaFoldDB" id="A0A1K0GWY5"/>
<keyword evidence="5" id="KW-0963">Cytoplasm</keyword>
<dbReference type="InterPro" id="IPR016024">
    <property type="entry name" value="ARM-type_fold"/>
</dbReference>
<evidence type="ECO:0000313" key="9">
    <source>
        <dbReference type="EMBL" id="SAM66960.1"/>
    </source>
</evidence>
<keyword evidence="7" id="KW-0539">Nucleus</keyword>
<evidence type="ECO:0000256" key="1">
    <source>
        <dbReference type="ARBA" id="ARBA00004123"/>
    </source>
</evidence>
<name>A0A1K0GWY5_9BASI</name>
<gene>
    <name evidence="9" type="ORF">UBRO_12377</name>
</gene>
<dbReference type="GO" id="GO:0005737">
    <property type="term" value="C:cytoplasm"/>
    <property type="evidence" value="ECO:0007669"/>
    <property type="project" value="UniProtKB-SubCell"/>
</dbReference>
<dbReference type="GO" id="GO:0006611">
    <property type="term" value="P:protein export from nucleus"/>
    <property type="evidence" value="ECO:0007669"/>
    <property type="project" value="TreeGrafter"/>
</dbReference>
<accession>A0A1K0GWY5</accession>
<evidence type="ECO:0000256" key="5">
    <source>
        <dbReference type="ARBA" id="ARBA00022490"/>
    </source>
</evidence>
<dbReference type="PANTHER" id="PTHR12596:SF1">
    <property type="entry name" value="EXPORTIN-4"/>
    <property type="match status" value="1"/>
</dbReference>
<dbReference type="GO" id="GO:0005643">
    <property type="term" value="C:nuclear pore"/>
    <property type="evidence" value="ECO:0007669"/>
    <property type="project" value="TreeGrafter"/>
</dbReference>
<evidence type="ECO:0000256" key="6">
    <source>
        <dbReference type="ARBA" id="ARBA00022927"/>
    </source>
</evidence>
<dbReference type="SUPFAM" id="SSF48371">
    <property type="entry name" value="ARM repeat"/>
    <property type="match status" value="1"/>
</dbReference>
<evidence type="ECO:0000256" key="2">
    <source>
        <dbReference type="ARBA" id="ARBA00004496"/>
    </source>
</evidence>
<keyword evidence="4" id="KW-0813">Transport</keyword>
<dbReference type="EMBL" id="LT558118">
    <property type="protein sequence ID" value="SAM66960.1"/>
    <property type="molecule type" value="Genomic_DNA"/>
</dbReference>
<proteinExistence type="inferred from homology"/>
<dbReference type="Proteomes" id="UP000179920">
    <property type="component" value="Chromosome II"/>
</dbReference>
<sequence length="1271" mass="137966">MPLVAPNPHLQEGYVSIQQASSAFTNPDPQIRAKGEATFLALRQSDGALDYACFALEHSHDPLVLFQSLDVLLYVLPSLTAQQPSQAIASLSLLRDFLLQFCVSRSEQSSGLAGPYSSHNSASWPQYLAGRAFQTAIAVEKRLLGLELAQHVGQLTGTSSALDTAIESHVGLLNTQLSSLLALPSPWPVDPTESAVALARILTGLGLVRAVVDEFILTSANDDFDSSASSERSRTQPLQSASKSAVPGSAVGLNLLQHRQCKSLIQNHVLAGLMTAVFQLLYNTISEESTSNIDSSWRHTLFFQAAYTTEKLLGWTFTRFEPFTSSAWQQQARSQNQDADAVLASRVEQEDEPNATWTTFHGNKSLRPKHVPHAFVPVLLSDDVISLLATAYRFALRMQASAMASRDLSYSVHRLRQCILSTCSFTPQSHKPQHVPVLMSRTKHLCATLQTLVEEECTSPSQLLSARGKSMLFLAQAFQIVVTVVPLQILAASLQSGDARAQSSFAFVSALSSLGKAIFVLAFHRPKDTDEEDDLAVLTEDAVDALLASWQSLTSSLRQQDAAHAQDTNVQVFARTVYGSIRDQVFAPYLTGRLEAASIVSGEEDVSEVEEVDAKDRDVYSDQLITIANLARTSAADNLRALHQLAQPLCDKLIAKSQRRANFTDVEMGQIWEQIHWLMLIAGHVLADDARGETPEVPSEIAASAEPDDPAVALIMQLGMQLLQHLSANGAASVAASSPQVTETLLWFTGRWTSSYLLIDQRSGFATNAAIQRAFGDQAGRQVLTFLLQRLSENLQLWMSDSYVLLQLAQVLSAFTRSSGIMICLLQLPEMEQLVSGIVSGLDHLPANTHGALIASVVSCIYSGATHTDAPTERSSEFYFKQITASIESRFGTLLSRPDFAANCQRSDVISAVQTSLDMLEGLASSIQPNSAEIVYGFISKFFTAFSQLCRVYDSRPEIALSILRLLHTLSVSLELDFGAEPFIVIGLNEAVWELMQAFQGENRAGKKKTHLLLASEAGSPLDDDVPYEGLCLLIELLAELSGSARAGVDDGGSDQSLELQPSKTSDVCLVGFEHVLGLLLTPDPLSVPRLRQGLGKLTSSIFGLFSGRMILVASNTGNTSHGTLLDKAVQALSLCIKMDENETAQLGLESIVAFCKVVSVHFSQPSPQLVGALHGILAAVLRLLLAEPLDSALFWTSLFALLSLLKVSRSTDLGAAIEKAVEGVESKDAFQHAARELVESALGPQGQDDADWIHEAKQKLPKWRGQIRVR</sequence>
<protein>
    <submittedName>
        <fullName evidence="9">Related to Exportin 4</fullName>
    </submittedName>
</protein>